<gene>
    <name evidence="1" type="ORF">SAMN02745220_03454</name>
</gene>
<organism evidence="1 2">
    <name type="scientific">Desulfopila aestuarii DSM 18488</name>
    <dbReference type="NCBI Taxonomy" id="1121416"/>
    <lineage>
        <taxon>Bacteria</taxon>
        <taxon>Pseudomonadati</taxon>
        <taxon>Thermodesulfobacteriota</taxon>
        <taxon>Desulfobulbia</taxon>
        <taxon>Desulfobulbales</taxon>
        <taxon>Desulfocapsaceae</taxon>
        <taxon>Desulfopila</taxon>
    </lineage>
</organism>
<name>A0A1M7YD60_9BACT</name>
<keyword evidence="2" id="KW-1185">Reference proteome</keyword>
<dbReference type="GO" id="GO:0004674">
    <property type="term" value="F:protein serine/threonine kinase activity"/>
    <property type="evidence" value="ECO:0007669"/>
    <property type="project" value="UniProtKB-KW"/>
</dbReference>
<accession>A0A1M7YD60</accession>
<dbReference type="AlphaFoldDB" id="A0A1M7YD60"/>
<keyword evidence="1" id="KW-0808">Transferase</keyword>
<evidence type="ECO:0000313" key="2">
    <source>
        <dbReference type="Proteomes" id="UP000184603"/>
    </source>
</evidence>
<dbReference type="STRING" id="1121416.SAMN02745220_03454"/>
<dbReference type="EMBL" id="FRFE01000019">
    <property type="protein sequence ID" value="SHO50448.1"/>
    <property type="molecule type" value="Genomic_DNA"/>
</dbReference>
<protein>
    <submittedName>
        <fullName evidence="1">Serine/threonine protein kinase</fullName>
    </submittedName>
</protein>
<dbReference type="Proteomes" id="UP000184603">
    <property type="component" value="Unassembled WGS sequence"/>
</dbReference>
<keyword evidence="1" id="KW-0723">Serine/threonine-protein kinase</keyword>
<proteinExistence type="predicted"/>
<keyword evidence="1" id="KW-0418">Kinase</keyword>
<evidence type="ECO:0000313" key="1">
    <source>
        <dbReference type="EMBL" id="SHO50448.1"/>
    </source>
</evidence>
<reference evidence="1 2" key="1">
    <citation type="submission" date="2016-12" db="EMBL/GenBank/DDBJ databases">
        <authorList>
            <person name="Song W.-J."/>
            <person name="Kurnit D.M."/>
        </authorList>
    </citation>
    <scope>NUCLEOTIDE SEQUENCE [LARGE SCALE GENOMIC DNA]</scope>
    <source>
        <strain evidence="1 2">DSM 18488</strain>
    </source>
</reference>
<sequence>MVYSATICSAQSQEYVAYCNERFGFCVEYPDGFQMETPPDNGDGIQLFDRNKFMMIASGINNATDNTLSTEMAEQGMAFDSITYRKEGDNWFVLSGFKGGDILYLKTYVGKGSINHLYIQYAVNQKKEYDTIVSHLSRSFKPGDLTEFH</sequence>